<evidence type="ECO:0000256" key="3">
    <source>
        <dbReference type="ARBA" id="ARBA00001936"/>
    </source>
</evidence>
<evidence type="ECO:0000256" key="9">
    <source>
        <dbReference type="ARBA" id="ARBA00022490"/>
    </source>
</evidence>
<feature type="binding site" evidence="15">
    <location>
        <position position="478"/>
    </location>
    <ligand>
        <name>substrate</name>
    </ligand>
</feature>
<comment type="similarity">
    <text evidence="6">Belongs to the SMP-30/CGR1 family.</text>
</comment>
<dbReference type="Proteomes" id="UP000007266">
    <property type="component" value="Linkage group 5"/>
</dbReference>
<comment type="cofactor">
    <cofactor evidence="2">
        <name>Ca(2+)</name>
        <dbReference type="ChEBI" id="CHEBI:29108"/>
    </cofactor>
</comment>
<feature type="domain" description="SMP-30/Gluconolactonase/LRE-like region" evidence="17">
    <location>
        <begin position="30"/>
        <end position="291"/>
    </location>
</feature>
<reference evidence="18 19" key="2">
    <citation type="journal article" date="2010" name="Nucleic Acids Res.">
        <title>BeetleBase in 2010: revisions to provide comprehensive genomic information for Tribolium castaneum.</title>
        <authorList>
            <person name="Kim H.S."/>
            <person name="Murphy T."/>
            <person name="Xia J."/>
            <person name="Caragea D."/>
            <person name="Park Y."/>
            <person name="Beeman R.W."/>
            <person name="Lorenzen M.D."/>
            <person name="Butcher S."/>
            <person name="Manak J.R."/>
            <person name="Brown S.J."/>
        </authorList>
    </citation>
    <scope>GENOME REANNOTATION</scope>
    <source>
        <strain evidence="18 19">Georgia GA2</strain>
    </source>
</reference>
<organism evidence="18 19">
    <name type="scientific">Tribolium castaneum</name>
    <name type="common">Red flour beetle</name>
    <dbReference type="NCBI Taxonomy" id="7070"/>
    <lineage>
        <taxon>Eukaryota</taxon>
        <taxon>Metazoa</taxon>
        <taxon>Ecdysozoa</taxon>
        <taxon>Arthropoda</taxon>
        <taxon>Hexapoda</taxon>
        <taxon>Insecta</taxon>
        <taxon>Pterygota</taxon>
        <taxon>Neoptera</taxon>
        <taxon>Endopterygota</taxon>
        <taxon>Coleoptera</taxon>
        <taxon>Polyphaga</taxon>
        <taxon>Cucujiformia</taxon>
        <taxon>Tenebrionidae</taxon>
        <taxon>Tenebrionidae incertae sedis</taxon>
        <taxon>Tribolium</taxon>
    </lineage>
</organism>
<evidence type="ECO:0000256" key="15">
    <source>
        <dbReference type="PIRSR" id="PIRSR605511-2"/>
    </source>
</evidence>
<feature type="chain" id="PRO_5007299947" description="Regucalcin" evidence="16">
    <location>
        <begin position="19"/>
        <end position="969"/>
    </location>
</feature>
<dbReference type="GO" id="GO:0019853">
    <property type="term" value="P:L-ascorbic acid biosynthetic process"/>
    <property type="evidence" value="ECO:0000318"/>
    <property type="project" value="GO_Central"/>
</dbReference>
<feature type="active site" description="Proton donor/acceptor" evidence="14">
    <location>
        <position position="563"/>
    </location>
</feature>
<comment type="cofactor">
    <cofactor evidence="3">
        <name>Mn(2+)</name>
        <dbReference type="ChEBI" id="CHEBI:29035"/>
    </cofactor>
</comment>
<feature type="domain" description="SMP-30/Gluconolactonase/LRE-like region" evidence="17">
    <location>
        <begin position="680"/>
        <end position="934"/>
    </location>
</feature>
<dbReference type="PANTHER" id="PTHR10907">
    <property type="entry name" value="REGUCALCIN"/>
    <property type="match status" value="1"/>
</dbReference>
<dbReference type="GO" id="GO:0005737">
    <property type="term" value="C:cytoplasm"/>
    <property type="evidence" value="ECO:0007669"/>
    <property type="project" value="UniProtKB-SubCell"/>
</dbReference>
<keyword evidence="15" id="KW-0862">Zinc</keyword>
<evidence type="ECO:0000256" key="10">
    <source>
        <dbReference type="ARBA" id="ARBA00022723"/>
    </source>
</evidence>
<dbReference type="STRING" id="7070.A0A139WHG8"/>
<dbReference type="SUPFAM" id="SSF63829">
    <property type="entry name" value="Calcium-dependent phosphotriesterase"/>
    <property type="match status" value="3"/>
</dbReference>
<comment type="catalytic activity">
    <reaction evidence="1">
        <text>D-glucono-1,5-lactone + H2O = D-gluconate + H(+)</text>
        <dbReference type="Rhea" id="RHEA:10440"/>
        <dbReference type="ChEBI" id="CHEBI:15377"/>
        <dbReference type="ChEBI" id="CHEBI:15378"/>
        <dbReference type="ChEBI" id="CHEBI:16217"/>
        <dbReference type="ChEBI" id="CHEBI:18391"/>
        <dbReference type="EC" id="3.1.1.17"/>
    </reaction>
</comment>
<feature type="signal peptide" evidence="16">
    <location>
        <begin position="1"/>
        <end position="18"/>
    </location>
</feature>
<feature type="binding site" evidence="15">
    <location>
        <position position="563"/>
    </location>
    <ligand>
        <name>a divalent metal cation</name>
        <dbReference type="ChEBI" id="CHEBI:60240"/>
    </ligand>
</feature>
<comment type="cofactor">
    <cofactor evidence="4">
        <name>Mg(2+)</name>
        <dbReference type="ChEBI" id="CHEBI:18420"/>
    </cofactor>
</comment>
<feature type="binding site" evidence="15">
    <location>
        <position position="458"/>
    </location>
    <ligand>
        <name>substrate</name>
    </ligand>
</feature>
<dbReference type="SMART" id="SM00135">
    <property type="entry name" value="LY"/>
    <property type="match status" value="3"/>
</dbReference>
<gene>
    <name evidence="18" type="primary">AUGUSTUS-3.0.2_31159</name>
    <name evidence="18" type="ORF">TcasGA2_TC031159</name>
</gene>
<feature type="binding site" evidence="15">
    <location>
        <position position="365"/>
    </location>
    <ligand>
        <name>a divalent metal cation</name>
        <dbReference type="ChEBI" id="CHEBI:60240"/>
    </ligand>
</feature>
<dbReference type="InterPro" id="IPR005511">
    <property type="entry name" value="SMP-30"/>
</dbReference>
<evidence type="ECO:0000256" key="7">
    <source>
        <dbReference type="ARBA" id="ARBA00013227"/>
    </source>
</evidence>
<keyword evidence="11" id="KW-0378">Hydrolase</keyword>
<dbReference type="GO" id="GO:0005509">
    <property type="term" value="F:calcium ion binding"/>
    <property type="evidence" value="ECO:0000318"/>
    <property type="project" value="GO_Central"/>
</dbReference>
<name>A0A139WHG8_TRICA</name>
<evidence type="ECO:0000256" key="8">
    <source>
        <dbReference type="ARBA" id="ARBA00016808"/>
    </source>
</evidence>
<feature type="domain" description="SMP-30/Gluconolactonase/LRE-like region" evidence="17">
    <location>
        <begin position="363"/>
        <end position="623"/>
    </location>
</feature>
<keyword evidence="9" id="KW-0963">Cytoplasm</keyword>
<comment type="subcellular location">
    <subcellularLocation>
        <location evidence="5">Cytoplasm</location>
    </subcellularLocation>
</comment>
<dbReference type="EMBL" id="KQ971343">
    <property type="protein sequence ID" value="KYB27438.1"/>
    <property type="molecule type" value="Genomic_DNA"/>
</dbReference>
<proteinExistence type="inferred from homology"/>
<evidence type="ECO:0000256" key="6">
    <source>
        <dbReference type="ARBA" id="ARBA00008853"/>
    </source>
</evidence>
<evidence type="ECO:0000256" key="1">
    <source>
        <dbReference type="ARBA" id="ARBA00001589"/>
    </source>
</evidence>
<dbReference type="AlphaFoldDB" id="A0A139WHG8"/>
<dbReference type="OMA" id="WIACFSA"/>
<dbReference type="PANTHER" id="PTHR10907:SF66">
    <property type="entry name" value="MIP34848P1-RELATED"/>
    <property type="match status" value="1"/>
</dbReference>
<evidence type="ECO:0000256" key="12">
    <source>
        <dbReference type="ARBA" id="ARBA00022837"/>
    </source>
</evidence>
<protein>
    <recommendedName>
        <fullName evidence="8">Regucalcin</fullName>
        <ecNumber evidence="7">3.1.1.17</ecNumber>
    </recommendedName>
    <alternativeName>
        <fullName evidence="13">Gluconolactonase</fullName>
    </alternativeName>
</protein>
<dbReference type="Gene3D" id="2.120.10.30">
    <property type="entry name" value="TolB, C-terminal domain"/>
    <property type="match status" value="3"/>
</dbReference>
<evidence type="ECO:0000256" key="4">
    <source>
        <dbReference type="ARBA" id="ARBA00001946"/>
    </source>
</evidence>
<evidence type="ECO:0000256" key="11">
    <source>
        <dbReference type="ARBA" id="ARBA00022801"/>
    </source>
</evidence>
<reference evidence="18 19" key="1">
    <citation type="journal article" date="2008" name="Nature">
        <title>The genome of the model beetle and pest Tribolium castaneum.</title>
        <authorList>
            <consortium name="Tribolium Genome Sequencing Consortium"/>
            <person name="Richards S."/>
            <person name="Gibbs R.A."/>
            <person name="Weinstock G.M."/>
            <person name="Brown S.J."/>
            <person name="Denell R."/>
            <person name="Beeman R.W."/>
            <person name="Gibbs R."/>
            <person name="Beeman R.W."/>
            <person name="Brown S.J."/>
            <person name="Bucher G."/>
            <person name="Friedrich M."/>
            <person name="Grimmelikhuijzen C.J."/>
            <person name="Klingler M."/>
            <person name="Lorenzen M."/>
            <person name="Richards S."/>
            <person name="Roth S."/>
            <person name="Schroder R."/>
            <person name="Tautz D."/>
            <person name="Zdobnov E.M."/>
            <person name="Muzny D."/>
            <person name="Gibbs R.A."/>
            <person name="Weinstock G.M."/>
            <person name="Attaway T."/>
            <person name="Bell S."/>
            <person name="Buhay C.J."/>
            <person name="Chandrabose M.N."/>
            <person name="Chavez D."/>
            <person name="Clerk-Blankenburg K.P."/>
            <person name="Cree A."/>
            <person name="Dao M."/>
            <person name="Davis C."/>
            <person name="Chacko J."/>
            <person name="Dinh H."/>
            <person name="Dugan-Rocha S."/>
            <person name="Fowler G."/>
            <person name="Garner T.T."/>
            <person name="Garnes J."/>
            <person name="Gnirke A."/>
            <person name="Hawes A."/>
            <person name="Hernandez J."/>
            <person name="Hines S."/>
            <person name="Holder M."/>
            <person name="Hume J."/>
            <person name="Jhangiani S.N."/>
            <person name="Joshi V."/>
            <person name="Khan Z.M."/>
            <person name="Jackson L."/>
            <person name="Kovar C."/>
            <person name="Kowis A."/>
            <person name="Lee S."/>
            <person name="Lewis L.R."/>
            <person name="Margolis J."/>
            <person name="Morgan M."/>
            <person name="Nazareth L.V."/>
            <person name="Nguyen N."/>
            <person name="Okwuonu G."/>
            <person name="Parker D."/>
            <person name="Richards S."/>
            <person name="Ruiz S.J."/>
            <person name="Santibanez J."/>
            <person name="Savard J."/>
            <person name="Scherer S.E."/>
            <person name="Schneider B."/>
            <person name="Sodergren E."/>
            <person name="Tautz D."/>
            <person name="Vattahil S."/>
            <person name="Villasana D."/>
            <person name="White C.S."/>
            <person name="Wright R."/>
            <person name="Park Y."/>
            <person name="Beeman R.W."/>
            <person name="Lord J."/>
            <person name="Oppert B."/>
            <person name="Lorenzen M."/>
            <person name="Brown S."/>
            <person name="Wang L."/>
            <person name="Savard J."/>
            <person name="Tautz D."/>
            <person name="Richards S."/>
            <person name="Weinstock G."/>
            <person name="Gibbs R.A."/>
            <person name="Liu Y."/>
            <person name="Worley K."/>
            <person name="Weinstock G."/>
            <person name="Elsik C.G."/>
            <person name="Reese J.T."/>
            <person name="Elhaik E."/>
            <person name="Landan G."/>
            <person name="Graur D."/>
            <person name="Arensburger P."/>
            <person name="Atkinson P."/>
            <person name="Beeman R.W."/>
            <person name="Beidler J."/>
            <person name="Brown S.J."/>
            <person name="Demuth J.P."/>
            <person name="Drury D.W."/>
            <person name="Du Y.Z."/>
            <person name="Fujiwara H."/>
            <person name="Lorenzen M."/>
            <person name="Maselli V."/>
            <person name="Osanai M."/>
            <person name="Park Y."/>
            <person name="Robertson H.M."/>
            <person name="Tu Z."/>
            <person name="Wang J.J."/>
            <person name="Wang S."/>
            <person name="Richards S."/>
            <person name="Song H."/>
            <person name="Zhang L."/>
            <person name="Sodergren E."/>
            <person name="Werner D."/>
            <person name="Stanke M."/>
            <person name="Morgenstern B."/>
            <person name="Solovyev V."/>
            <person name="Kosarev P."/>
            <person name="Brown G."/>
            <person name="Chen H.C."/>
            <person name="Ermolaeva O."/>
            <person name="Hlavina W."/>
            <person name="Kapustin Y."/>
            <person name="Kiryutin B."/>
            <person name="Kitts P."/>
            <person name="Maglott D."/>
            <person name="Pruitt K."/>
            <person name="Sapojnikov V."/>
            <person name="Souvorov A."/>
            <person name="Mackey A.J."/>
            <person name="Waterhouse R.M."/>
            <person name="Wyder S."/>
            <person name="Zdobnov E.M."/>
            <person name="Zdobnov E.M."/>
            <person name="Wyder S."/>
            <person name="Kriventseva E.V."/>
            <person name="Kadowaki T."/>
            <person name="Bork P."/>
            <person name="Aranda M."/>
            <person name="Bao R."/>
            <person name="Beermann A."/>
            <person name="Berns N."/>
            <person name="Bolognesi R."/>
            <person name="Bonneton F."/>
            <person name="Bopp D."/>
            <person name="Brown S.J."/>
            <person name="Bucher G."/>
            <person name="Butts T."/>
            <person name="Chaumot A."/>
            <person name="Denell R.E."/>
            <person name="Ferrier D.E."/>
            <person name="Friedrich M."/>
            <person name="Gordon C.M."/>
            <person name="Jindra M."/>
            <person name="Klingler M."/>
            <person name="Lan Q."/>
            <person name="Lattorff H.M."/>
            <person name="Laudet V."/>
            <person name="von Levetsow C."/>
            <person name="Liu Z."/>
            <person name="Lutz R."/>
            <person name="Lynch J.A."/>
            <person name="da Fonseca R.N."/>
            <person name="Posnien N."/>
            <person name="Reuter R."/>
            <person name="Roth S."/>
            <person name="Savard J."/>
            <person name="Schinko J.B."/>
            <person name="Schmitt C."/>
            <person name="Schoppmeier M."/>
            <person name="Schroder R."/>
            <person name="Shippy T.D."/>
            <person name="Simonnet F."/>
            <person name="Marques-Souza H."/>
            <person name="Tautz D."/>
            <person name="Tomoyasu Y."/>
            <person name="Trauner J."/>
            <person name="Van der Zee M."/>
            <person name="Vervoort M."/>
            <person name="Wittkopp N."/>
            <person name="Wimmer E.A."/>
            <person name="Yang X."/>
            <person name="Jones A.K."/>
            <person name="Sattelle D.B."/>
            <person name="Ebert P.R."/>
            <person name="Nelson D."/>
            <person name="Scott J.G."/>
            <person name="Beeman R.W."/>
            <person name="Muthukrishnan S."/>
            <person name="Kramer K.J."/>
            <person name="Arakane Y."/>
            <person name="Beeman R.W."/>
            <person name="Zhu Q."/>
            <person name="Hogenkamp D."/>
            <person name="Dixit R."/>
            <person name="Oppert B."/>
            <person name="Jiang H."/>
            <person name="Zou Z."/>
            <person name="Marshall J."/>
            <person name="Elpidina E."/>
            <person name="Vinokurov K."/>
            <person name="Oppert C."/>
            <person name="Zou Z."/>
            <person name="Evans J."/>
            <person name="Lu Z."/>
            <person name="Zhao P."/>
            <person name="Sumathipala N."/>
            <person name="Altincicek B."/>
            <person name="Vilcinskas A."/>
            <person name="Williams M."/>
            <person name="Hultmark D."/>
            <person name="Hetru C."/>
            <person name="Jiang H."/>
            <person name="Grimmelikhuijzen C.J."/>
            <person name="Hauser F."/>
            <person name="Cazzamali G."/>
            <person name="Williamson M."/>
            <person name="Park Y."/>
            <person name="Li B."/>
            <person name="Tanaka Y."/>
            <person name="Predel R."/>
            <person name="Neupert S."/>
            <person name="Schachtner J."/>
            <person name="Verleyen P."/>
            <person name="Raible F."/>
            <person name="Bork P."/>
            <person name="Friedrich M."/>
            <person name="Walden K.K."/>
            <person name="Robertson H.M."/>
            <person name="Angeli S."/>
            <person name="Foret S."/>
            <person name="Bucher G."/>
            <person name="Schuetz S."/>
            <person name="Maleszka R."/>
            <person name="Wimmer E.A."/>
            <person name="Beeman R.W."/>
            <person name="Lorenzen M."/>
            <person name="Tomoyasu Y."/>
            <person name="Miller S.C."/>
            <person name="Grossmann D."/>
            <person name="Bucher G."/>
        </authorList>
    </citation>
    <scope>NUCLEOTIDE SEQUENCE [LARGE SCALE GENOMIC DNA]</scope>
    <source>
        <strain evidence="18 19">Georgia GA2</strain>
    </source>
</reference>
<feature type="binding site" evidence="15">
    <location>
        <position position="460"/>
    </location>
    <ligand>
        <name>substrate</name>
    </ligand>
</feature>
<evidence type="ECO:0000259" key="17">
    <source>
        <dbReference type="Pfam" id="PF08450"/>
    </source>
</evidence>
<dbReference type="InParanoid" id="A0A139WHG8"/>
<keyword evidence="10 15" id="KW-0479">Metal-binding</keyword>
<evidence type="ECO:0000256" key="5">
    <source>
        <dbReference type="ARBA" id="ARBA00004496"/>
    </source>
</evidence>
<dbReference type="Pfam" id="PF08450">
    <property type="entry name" value="SGL"/>
    <property type="match status" value="3"/>
</dbReference>
<evidence type="ECO:0000313" key="18">
    <source>
        <dbReference type="EMBL" id="KYB27438.1"/>
    </source>
</evidence>
<dbReference type="InterPro" id="IPR000033">
    <property type="entry name" value="LDLR_classB_rpt"/>
</dbReference>
<dbReference type="EC" id="3.1.1.17" evidence="7"/>
<evidence type="ECO:0000313" key="19">
    <source>
        <dbReference type="Proteomes" id="UP000007266"/>
    </source>
</evidence>
<keyword evidence="19" id="KW-1185">Reference proteome</keyword>
<comment type="cofactor">
    <cofactor evidence="15">
        <name>Zn(2+)</name>
        <dbReference type="ChEBI" id="CHEBI:29105"/>
    </cofactor>
    <text evidence="15">Binds 1 divalent metal cation per subunit.</text>
</comment>
<dbReference type="InterPro" id="IPR013658">
    <property type="entry name" value="SGL"/>
</dbReference>
<accession>A0A139WHG8</accession>
<dbReference type="PRINTS" id="PR01790">
    <property type="entry name" value="SMP30FAMILY"/>
</dbReference>
<sequence length="969" mass="106828">MYLSWFIVIMFLKGATMTLTTRRVVESVELGEGPHWDPETQSLYFVDIYGKAIHKYVPATKKHTKAVIGINHVSLIVPVQGQKNKFLISIGRDLNIVTWDGESETVSGMEKIYEIDNTPDTLQNRFNDGKCDALGRLWAGSMGAQPVPGHVELNKGSFISLESGRKAKTHLTKVGISNGLAWSLDNKYLYYIDSQKNTLDRYDFNLEKGTISNGESIFSLKKANLSGILDGMTIDTDGNLWIANFGGGRVLKVDPRKPQTLLQIIQMPAHQVTSVAFGGPNLDELYVTTARLTTDGVAYPPPDNGATYVITGTEAKGLPGIGFKLEPSRYFRVRLSKRLNCFNSISLVNMAPTIERIVDSVELGEGPHWDAATQSLYFVDIFGKTIHKYVPVTKKHTKAVIGTNHVSLIIPVEGEKNKFLITIGRQLVTVKWDGSSEKVSEITKIGEVDDDPETLDNRFNDGKCDPTGRLWAGTMGGEPINGHVKPNKGGLFSLGPNQQIRKHLSNVSISNGLAWSKDLKKMYYIDSPKRTIDEYEVDMKYGTLSNGRPIFTLEKHNIQGFPDGMAIDTDGNLWVAVFNGYRVIKIDPRKPETLLQTIQLPAKQVTSVAFGGPDLDELYVTSAAFTVDGVELPPPDHGATFRIKGIGAKGYPGVNVKLQLNNTMVRITQIGDNLEVGTRIHWDEQTQNLYYVDVPTSTIYRYRPSTDEITQAQVGNEPLAFAFPVDGKTDFFIAGLGRKIVLLKWDGESESVCSCTTIAEVDREPHLAKNRLNGAKVDPYGRLWAGTMGAQDANGQTIPKQGSLYSLTNGRLKREFKEVGISNGIAFDLDANKMYYVDTLIPAISAFDYDGESGEISNKTTVFKLECSCINGLPDGLTIDTDGNLWLAVIFGSLVLKIDPRTGQLLKKIQMPTPQITAMTWGNKNCDVLYVTSAKMAVNGKVPEKPAGCTFKLENLGHSKGLPGDRYKM</sequence>
<dbReference type="FunFam" id="2.120.10.30:FF:000027">
    <property type="entry name" value="Regucalcin homologue"/>
    <property type="match status" value="3"/>
</dbReference>
<evidence type="ECO:0000256" key="16">
    <source>
        <dbReference type="SAM" id="SignalP"/>
    </source>
</evidence>
<dbReference type="GO" id="GO:0004341">
    <property type="term" value="F:gluconolactonase activity"/>
    <property type="evidence" value="ECO:0000318"/>
    <property type="project" value="GO_Central"/>
</dbReference>
<evidence type="ECO:0000256" key="14">
    <source>
        <dbReference type="PIRSR" id="PIRSR605511-1"/>
    </source>
</evidence>
<feature type="binding site" evidence="15">
    <location>
        <position position="511"/>
    </location>
    <ligand>
        <name>a divalent metal cation</name>
        <dbReference type="ChEBI" id="CHEBI:60240"/>
    </ligand>
</feature>
<evidence type="ECO:0000256" key="2">
    <source>
        <dbReference type="ARBA" id="ARBA00001913"/>
    </source>
</evidence>
<dbReference type="eggNOG" id="KOG4499">
    <property type="taxonomic scope" value="Eukaryota"/>
</dbReference>
<evidence type="ECO:0000256" key="13">
    <source>
        <dbReference type="ARBA" id="ARBA00032464"/>
    </source>
</evidence>
<dbReference type="InterPro" id="IPR011042">
    <property type="entry name" value="6-blade_b-propeller_TolB-like"/>
</dbReference>
<keyword evidence="12" id="KW-0106">Calcium</keyword>
<keyword evidence="16" id="KW-0732">Signal</keyword>